<dbReference type="InterPro" id="IPR046341">
    <property type="entry name" value="SET_dom_sf"/>
</dbReference>
<evidence type="ECO:0008006" key="3">
    <source>
        <dbReference type="Google" id="ProtNLM"/>
    </source>
</evidence>
<accession>A0A813DNY1</accession>
<dbReference type="InterPro" id="IPR050869">
    <property type="entry name" value="H3K4_H4K5_MeTrfase"/>
</dbReference>
<sequence length="285" mass="31135">MRARKAIAAGDEITVSYLAEEALLESTASRRTQLEATKHFLCNCGTCSATLDLVRGFACPGCKEGEVFLDVRGERPASAAQGACRRCGFLPDARQVSDLAKQEARIEELVQEWDRRMGKTGTGPENLLTDAIAAKMEQSFRGLFSARHWLRDRAAQHLVTYYEATGNAEKALPLAQGCASFAEEVYGFSALHAWALETQGDLQLKLLGFRLVSRTGVEAPASLAPEVLARAWREVGPVYMKASESLRALFGAEHEFFAILRDKRDALAKVTTTQKLGTGHLSVAN</sequence>
<evidence type="ECO:0000313" key="2">
    <source>
        <dbReference type="Proteomes" id="UP000654075"/>
    </source>
</evidence>
<comment type="caution">
    <text evidence="1">The sequence shown here is derived from an EMBL/GenBank/DDBJ whole genome shotgun (WGS) entry which is preliminary data.</text>
</comment>
<dbReference type="SUPFAM" id="SSF82199">
    <property type="entry name" value="SET domain"/>
    <property type="match status" value="1"/>
</dbReference>
<dbReference type="AlphaFoldDB" id="A0A813DNY1"/>
<evidence type="ECO:0000313" key="1">
    <source>
        <dbReference type="EMBL" id="CAE8589610.1"/>
    </source>
</evidence>
<dbReference type="PANTHER" id="PTHR12197">
    <property type="entry name" value="HISTONE-LYSINE N-METHYLTRANSFERASE SMYD"/>
    <property type="match status" value="1"/>
</dbReference>
<proteinExistence type="predicted"/>
<gene>
    <name evidence="1" type="ORF">PGLA1383_LOCUS8361</name>
</gene>
<dbReference type="EMBL" id="CAJNNV010003782">
    <property type="protein sequence ID" value="CAE8589610.1"/>
    <property type="molecule type" value="Genomic_DNA"/>
</dbReference>
<dbReference type="GO" id="GO:0005634">
    <property type="term" value="C:nucleus"/>
    <property type="evidence" value="ECO:0007669"/>
    <property type="project" value="TreeGrafter"/>
</dbReference>
<organism evidence="1 2">
    <name type="scientific">Polarella glacialis</name>
    <name type="common">Dinoflagellate</name>
    <dbReference type="NCBI Taxonomy" id="89957"/>
    <lineage>
        <taxon>Eukaryota</taxon>
        <taxon>Sar</taxon>
        <taxon>Alveolata</taxon>
        <taxon>Dinophyceae</taxon>
        <taxon>Suessiales</taxon>
        <taxon>Suessiaceae</taxon>
        <taxon>Polarella</taxon>
    </lineage>
</organism>
<keyword evidence="2" id="KW-1185">Reference proteome</keyword>
<dbReference type="OrthoDB" id="194358at2759"/>
<dbReference type="Proteomes" id="UP000654075">
    <property type="component" value="Unassembled WGS sequence"/>
</dbReference>
<dbReference type="OMA" id="LLEMAMY"/>
<reference evidence="1" key="1">
    <citation type="submission" date="2021-02" db="EMBL/GenBank/DDBJ databases">
        <authorList>
            <person name="Dougan E. K."/>
            <person name="Rhodes N."/>
            <person name="Thang M."/>
            <person name="Chan C."/>
        </authorList>
    </citation>
    <scope>NUCLEOTIDE SEQUENCE</scope>
</reference>
<dbReference type="Gene3D" id="1.25.40.10">
    <property type="entry name" value="Tetratricopeptide repeat domain"/>
    <property type="match status" value="1"/>
</dbReference>
<name>A0A813DNY1_POLGL</name>
<protein>
    <recommendedName>
        <fullName evidence="3">SET domain-containing protein</fullName>
    </recommendedName>
</protein>
<dbReference type="InterPro" id="IPR011990">
    <property type="entry name" value="TPR-like_helical_dom_sf"/>
</dbReference>
<dbReference type="PANTHER" id="PTHR12197:SF251">
    <property type="entry name" value="EG:BACR7C10.4 PROTEIN"/>
    <property type="match status" value="1"/>
</dbReference>